<proteinExistence type="predicted"/>
<accession>A0AAU9INM5</accession>
<dbReference type="InterPro" id="IPR013083">
    <property type="entry name" value="Znf_RING/FYVE/PHD"/>
</dbReference>
<dbReference type="InterPro" id="IPR052667">
    <property type="entry name" value="E3_ubiquitin-ligase_RING"/>
</dbReference>
<evidence type="ECO:0000313" key="6">
    <source>
        <dbReference type="EMBL" id="CAG9312764.1"/>
    </source>
</evidence>
<keyword evidence="2" id="KW-0863">Zinc-finger</keyword>
<keyword evidence="1" id="KW-0479">Metal-binding</keyword>
<comment type="caution">
    <text evidence="6">The sequence shown here is derived from an EMBL/GenBank/DDBJ whole genome shotgun (WGS) entry which is preliminary data.</text>
</comment>
<reference evidence="6" key="1">
    <citation type="submission" date="2021-09" db="EMBL/GenBank/DDBJ databases">
        <authorList>
            <consortium name="AG Swart"/>
            <person name="Singh M."/>
            <person name="Singh A."/>
            <person name="Seah K."/>
            <person name="Emmerich C."/>
        </authorList>
    </citation>
    <scope>NUCLEOTIDE SEQUENCE</scope>
    <source>
        <strain evidence="6">ATCC30299</strain>
    </source>
</reference>
<sequence>MGCLQSNPPLMNPEPIKHSFDLESFSPPETTLHKLCIQCSKDHAQNKSYLIEKFHRAYDSCERFRKSLNKFDLLFSRKTFQAINVSNDDFECKKCNGLYNNKNEIPVLLPCSHTACYKCLKSEYERKGVIYCPFDGQDFDENPDNLPWDNAWMSMIDDSKSTIFCETHNLLISRYCLTDKELLCTNCLSSHNSHQIVDISSQKIINELKLKKEKTNIYIEKLRSQSEKINSYQSQAEEIELALKATINTHINAITEMKDTLIKKIIENCQSYSNELEFSLKKLENISTHSEIQLIHDQLNYELQKAEEFLYNFSIIPISERLDKLQSEESLSNQISKPDISVLQEIKFLLARLPDPTVLVLSLSLGKIQNLISQ</sequence>
<keyword evidence="2" id="KW-0862">Zinc</keyword>
<gene>
    <name evidence="6" type="ORF">BSTOLATCC_MIC7560</name>
</gene>
<dbReference type="SMART" id="SM00184">
    <property type="entry name" value="RING"/>
    <property type="match status" value="1"/>
</dbReference>
<evidence type="ECO:0000256" key="2">
    <source>
        <dbReference type="PROSITE-ProRule" id="PRU00024"/>
    </source>
</evidence>
<evidence type="ECO:0000259" key="4">
    <source>
        <dbReference type="PROSITE" id="PS50089"/>
    </source>
</evidence>
<dbReference type="InterPro" id="IPR001841">
    <property type="entry name" value="Znf_RING"/>
</dbReference>
<protein>
    <recommendedName>
        <fullName evidence="8">RING-type domain-containing protein</fullName>
    </recommendedName>
</protein>
<dbReference type="EMBL" id="CAJZBQ010000009">
    <property type="protein sequence ID" value="CAG9312764.1"/>
    <property type="molecule type" value="Genomic_DNA"/>
</dbReference>
<dbReference type="Proteomes" id="UP001162131">
    <property type="component" value="Unassembled WGS sequence"/>
</dbReference>
<evidence type="ECO:0000313" key="7">
    <source>
        <dbReference type="Proteomes" id="UP001162131"/>
    </source>
</evidence>
<dbReference type="GO" id="GO:0008270">
    <property type="term" value="F:zinc ion binding"/>
    <property type="evidence" value="ECO:0007669"/>
    <property type="project" value="UniProtKB-KW"/>
</dbReference>
<feature type="domain" description="RING-type" evidence="4">
    <location>
        <begin position="92"/>
        <end position="135"/>
    </location>
</feature>
<dbReference type="Gene3D" id="3.30.40.10">
    <property type="entry name" value="Zinc/RING finger domain, C3HC4 (zinc finger)"/>
    <property type="match status" value="1"/>
</dbReference>
<organism evidence="6 7">
    <name type="scientific">Blepharisma stoltei</name>
    <dbReference type="NCBI Taxonomy" id="1481888"/>
    <lineage>
        <taxon>Eukaryota</taxon>
        <taxon>Sar</taxon>
        <taxon>Alveolata</taxon>
        <taxon>Ciliophora</taxon>
        <taxon>Postciliodesmatophora</taxon>
        <taxon>Heterotrichea</taxon>
        <taxon>Heterotrichida</taxon>
        <taxon>Blepharismidae</taxon>
        <taxon>Blepharisma</taxon>
    </lineage>
</organism>
<dbReference type="AlphaFoldDB" id="A0AAU9INM5"/>
<evidence type="ECO:0000256" key="1">
    <source>
        <dbReference type="ARBA" id="ARBA00022723"/>
    </source>
</evidence>
<evidence type="ECO:0000259" key="5">
    <source>
        <dbReference type="PROSITE" id="PS50119"/>
    </source>
</evidence>
<name>A0AAU9INM5_9CILI</name>
<keyword evidence="3" id="KW-0175">Coiled coil</keyword>
<dbReference type="SUPFAM" id="SSF57850">
    <property type="entry name" value="RING/U-box"/>
    <property type="match status" value="1"/>
</dbReference>
<dbReference type="InterPro" id="IPR000315">
    <property type="entry name" value="Znf_B-box"/>
</dbReference>
<dbReference type="PROSITE" id="PS50119">
    <property type="entry name" value="ZF_BBOX"/>
    <property type="match status" value="1"/>
</dbReference>
<dbReference type="PANTHER" id="PTHR47156:SF10">
    <property type="entry name" value="E3 UBIQUITIN-PROTEIN LIGASE TRIM-21-RELATED"/>
    <property type="match status" value="1"/>
</dbReference>
<feature type="coiled-coil region" evidence="3">
    <location>
        <begin position="205"/>
        <end position="249"/>
    </location>
</feature>
<dbReference type="Gene3D" id="3.30.160.60">
    <property type="entry name" value="Classic Zinc Finger"/>
    <property type="match status" value="1"/>
</dbReference>
<evidence type="ECO:0008006" key="8">
    <source>
        <dbReference type="Google" id="ProtNLM"/>
    </source>
</evidence>
<dbReference type="PANTHER" id="PTHR47156">
    <property type="entry name" value="PROTEIN CBG20824"/>
    <property type="match status" value="1"/>
</dbReference>
<dbReference type="Pfam" id="PF00643">
    <property type="entry name" value="zf-B_box"/>
    <property type="match status" value="1"/>
</dbReference>
<keyword evidence="7" id="KW-1185">Reference proteome</keyword>
<feature type="domain" description="B box-type" evidence="5">
    <location>
        <begin position="160"/>
        <end position="199"/>
    </location>
</feature>
<evidence type="ECO:0000256" key="3">
    <source>
        <dbReference type="SAM" id="Coils"/>
    </source>
</evidence>
<dbReference type="SUPFAM" id="SSF57845">
    <property type="entry name" value="B-box zinc-binding domain"/>
    <property type="match status" value="1"/>
</dbReference>
<dbReference type="PROSITE" id="PS50089">
    <property type="entry name" value="ZF_RING_2"/>
    <property type="match status" value="1"/>
</dbReference>